<comment type="caution">
    <text evidence="3">The sequence shown here is derived from an EMBL/GenBank/DDBJ whole genome shotgun (WGS) entry which is preliminary data.</text>
</comment>
<feature type="domain" description="DUF6533" evidence="2">
    <location>
        <begin position="1"/>
        <end position="33"/>
    </location>
</feature>
<evidence type="ECO:0000256" key="1">
    <source>
        <dbReference type="SAM" id="Phobius"/>
    </source>
</evidence>
<dbReference type="OrthoDB" id="2745134at2759"/>
<accession>A0A2G8S9D4</accession>
<keyword evidence="1" id="KW-0472">Membrane</keyword>
<dbReference type="EMBL" id="AYKW01000015">
    <property type="protein sequence ID" value="PIL30371.1"/>
    <property type="molecule type" value="Genomic_DNA"/>
</dbReference>
<keyword evidence="1" id="KW-0812">Transmembrane</keyword>
<name>A0A2G8S9D4_9APHY</name>
<dbReference type="AlphaFoldDB" id="A0A2G8S9D4"/>
<protein>
    <recommendedName>
        <fullName evidence="2">DUF6533 domain-containing protein</fullName>
    </recommendedName>
</protein>
<evidence type="ECO:0000313" key="3">
    <source>
        <dbReference type="EMBL" id="PIL30371.1"/>
    </source>
</evidence>
<feature type="transmembrane region" description="Helical" evidence="1">
    <location>
        <begin position="35"/>
        <end position="53"/>
    </location>
</feature>
<organism evidence="3 4">
    <name type="scientific">Ganoderma sinense ZZ0214-1</name>
    <dbReference type="NCBI Taxonomy" id="1077348"/>
    <lineage>
        <taxon>Eukaryota</taxon>
        <taxon>Fungi</taxon>
        <taxon>Dikarya</taxon>
        <taxon>Basidiomycota</taxon>
        <taxon>Agaricomycotina</taxon>
        <taxon>Agaricomycetes</taxon>
        <taxon>Polyporales</taxon>
        <taxon>Polyporaceae</taxon>
        <taxon>Ganoderma</taxon>
    </lineage>
</organism>
<dbReference type="Pfam" id="PF20151">
    <property type="entry name" value="DUF6533"/>
    <property type="match status" value="1"/>
</dbReference>
<gene>
    <name evidence="3" type="ORF">GSI_07556</name>
</gene>
<dbReference type="Proteomes" id="UP000230002">
    <property type="component" value="Unassembled WGS sequence"/>
</dbReference>
<keyword evidence="4" id="KW-1185">Reference proteome</keyword>
<dbReference type="InterPro" id="IPR045340">
    <property type="entry name" value="DUF6533"/>
</dbReference>
<reference evidence="3 4" key="1">
    <citation type="journal article" date="2015" name="Sci. Rep.">
        <title>Chromosome-level genome map provides insights into diverse defense mechanisms in the medicinal fungus Ganoderma sinense.</title>
        <authorList>
            <person name="Zhu Y."/>
            <person name="Xu J."/>
            <person name="Sun C."/>
            <person name="Zhou S."/>
            <person name="Xu H."/>
            <person name="Nelson D.R."/>
            <person name="Qian J."/>
            <person name="Song J."/>
            <person name="Luo H."/>
            <person name="Xiang L."/>
            <person name="Li Y."/>
            <person name="Xu Z."/>
            <person name="Ji A."/>
            <person name="Wang L."/>
            <person name="Lu S."/>
            <person name="Hayward A."/>
            <person name="Sun W."/>
            <person name="Li X."/>
            <person name="Schwartz D.C."/>
            <person name="Wang Y."/>
            <person name="Chen S."/>
        </authorList>
    </citation>
    <scope>NUCLEOTIDE SEQUENCE [LARGE SCALE GENOMIC DNA]</scope>
    <source>
        <strain evidence="3 4">ZZ0214-1</strain>
    </source>
</reference>
<sequence length="63" mass="7612">MYEYLLTIDYEVELFWKRKFTGASALFFLNRYLRLWFYIAQLIFWASLSSPVSKSLPILHSAR</sequence>
<evidence type="ECO:0000259" key="2">
    <source>
        <dbReference type="Pfam" id="PF20151"/>
    </source>
</evidence>
<evidence type="ECO:0000313" key="4">
    <source>
        <dbReference type="Proteomes" id="UP000230002"/>
    </source>
</evidence>
<keyword evidence="1" id="KW-1133">Transmembrane helix</keyword>
<proteinExistence type="predicted"/>